<accession>A0AAV9ISR6</accession>
<dbReference type="PANTHER" id="PTHR12302:SF26">
    <property type="entry name" value="BLR1266 PROTEIN"/>
    <property type="match status" value="1"/>
</dbReference>
<dbReference type="PANTHER" id="PTHR12302">
    <property type="entry name" value="EBNA2 BINDING PROTEIN P100"/>
    <property type="match status" value="1"/>
</dbReference>
<keyword evidence="5" id="KW-1185">Reference proteome</keyword>
<keyword evidence="2" id="KW-0732">Signal</keyword>
<feature type="signal peptide" evidence="2">
    <location>
        <begin position="1"/>
        <end position="26"/>
    </location>
</feature>
<name>A0AAV9ISR6_CYACA</name>
<evidence type="ECO:0000259" key="3">
    <source>
        <dbReference type="PROSITE" id="PS50830"/>
    </source>
</evidence>
<reference evidence="4 5" key="1">
    <citation type="submission" date="2022-07" db="EMBL/GenBank/DDBJ databases">
        <title>Genome-wide signatures of adaptation to extreme environments.</title>
        <authorList>
            <person name="Cho C.H."/>
            <person name="Yoon H.S."/>
        </authorList>
    </citation>
    <scope>NUCLEOTIDE SEQUENCE [LARGE SCALE GENOMIC DNA]</scope>
    <source>
        <strain evidence="4 5">DBV 063 E5</strain>
    </source>
</reference>
<dbReference type="AlphaFoldDB" id="A0AAV9ISR6"/>
<evidence type="ECO:0000313" key="4">
    <source>
        <dbReference type="EMBL" id="KAK4535284.1"/>
    </source>
</evidence>
<evidence type="ECO:0000256" key="2">
    <source>
        <dbReference type="SAM" id="SignalP"/>
    </source>
</evidence>
<feature type="region of interest" description="Disordered" evidence="1">
    <location>
        <begin position="208"/>
        <end position="234"/>
    </location>
</feature>
<dbReference type="SUPFAM" id="SSF50199">
    <property type="entry name" value="Staphylococcal nuclease"/>
    <property type="match status" value="1"/>
</dbReference>
<organism evidence="4 5">
    <name type="scientific">Cyanidium caldarium</name>
    <name type="common">Red alga</name>
    <dbReference type="NCBI Taxonomy" id="2771"/>
    <lineage>
        <taxon>Eukaryota</taxon>
        <taxon>Rhodophyta</taxon>
        <taxon>Bangiophyceae</taxon>
        <taxon>Cyanidiales</taxon>
        <taxon>Cyanidiaceae</taxon>
        <taxon>Cyanidium</taxon>
    </lineage>
</organism>
<dbReference type="PROSITE" id="PS50830">
    <property type="entry name" value="TNASE_3"/>
    <property type="match status" value="1"/>
</dbReference>
<dbReference type="Proteomes" id="UP001301350">
    <property type="component" value="Unassembled WGS sequence"/>
</dbReference>
<feature type="chain" id="PRO_5043832839" description="TNase-like domain-containing protein" evidence="2">
    <location>
        <begin position="27"/>
        <end position="234"/>
    </location>
</feature>
<dbReference type="InterPro" id="IPR016071">
    <property type="entry name" value="Staphylococal_nuclease_OB-fold"/>
</dbReference>
<gene>
    <name evidence="4" type="ORF">CDCA_CDCA04G1309</name>
</gene>
<feature type="domain" description="TNase-like" evidence="3">
    <location>
        <begin position="59"/>
        <end position="185"/>
    </location>
</feature>
<proteinExistence type="predicted"/>
<dbReference type="Pfam" id="PF00565">
    <property type="entry name" value="SNase"/>
    <property type="match status" value="1"/>
</dbReference>
<sequence>MRQPPTTWPTALARLCFPLLTALCVATDSLLAYAASATAAATRASCDTLPIDGLRGKPRIVDGDTLELNGKRVRLFAIDAFESTQLCPLDVPDTSTHRPAAIPCGREATTALQSLIGEHEVACECGGVDFFGRYVGVCRLDGPEDIDLNREMVRSGWALAFRNYSLRYVPDEQFAQAHRRGSWAYATPEHTSFEAPWEWRRHHRRPLRAKPDGAVARRHPVVTENAPSEEEEER</sequence>
<dbReference type="Gene3D" id="2.40.50.90">
    <property type="match status" value="1"/>
</dbReference>
<comment type="caution">
    <text evidence="4">The sequence shown here is derived from an EMBL/GenBank/DDBJ whole genome shotgun (WGS) entry which is preliminary data.</text>
</comment>
<dbReference type="InterPro" id="IPR035437">
    <property type="entry name" value="SNase_OB-fold_sf"/>
</dbReference>
<evidence type="ECO:0000256" key="1">
    <source>
        <dbReference type="SAM" id="MobiDB-lite"/>
    </source>
</evidence>
<protein>
    <recommendedName>
        <fullName evidence="3">TNase-like domain-containing protein</fullName>
    </recommendedName>
</protein>
<dbReference type="SMART" id="SM00318">
    <property type="entry name" value="SNc"/>
    <property type="match status" value="1"/>
</dbReference>
<evidence type="ECO:0000313" key="5">
    <source>
        <dbReference type="Proteomes" id="UP001301350"/>
    </source>
</evidence>
<dbReference type="EMBL" id="JANCYW010000004">
    <property type="protein sequence ID" value="KAK4535284.1"/>
    <property type="molecule type" value="Genomic_DNA"/>
</dbReference>